<evidence type="ECO:0000313" key="3">
    <source>
        <dbReference type="Proteomes" id="UP001159042"/>
    </source>
</evidence>
<evidence type="ECO:0000259" key="1">
    <source>
        <dbReference type="Pfam" id="PF14780"/>
    </source>
</evidence>
<dbReference type="EMBL" id="JANEYG010000002">
    <property type="protein sequence ID" value="KAJ8924813.1"/>
    <property type="molecule type" value="Genomic_DNA"/>
</dbReference>
<feature type="domain" description="Nucleolus and neural progenitor protein-like N-terminal" evidence="1">
    <location>
        <begin position="4"/>
        <end position="184"/>
    </location>
</feature>
<protein>
    <recommendedName>
        <fullName evidence="1">Nucleolus and neural progenitor protein-like N-terminal domain-containing protein</fullName>
    </recommendedName>
</protein>
<dbReference type="Proteomes" id="UP001159042">
    <property type="component" value="Unassembled WGS sequence"/>
</dbReference>
<gene>
    <name evidence="2" type="ORF">NQ315_000967</name>
</gene>
<organism evidence="2 3">
    <name type="scientific">Exocentrus adspersus</name>
    <dbReference type="NCBI Taxonomy" id="1586481"/>
    <lineage>
        <taxon>Eukaryota</taxon>
        <taxon>Metazoa</taxon>
        <taxon>Ecdysozoa</taxon>
        <taxon>Arthropoda</taxon>
        <taxon>Hexapoda</taxon>
        <taxon>Insecta</taxon>
        <taxon>Pterygota</taxon>
        <taxon>Neoptera</taxon>
        <taxon>Endopterygota</taxon>
        <taxon>Coleoptera</taxon>
        <taxon>Polyphaga</taxon>
        <taxon>Cucujiformia</taxon>
        <taxon>Chrysomeloidea</taxon>
        <taxon>Cerambycidae</taxon>
        <taxon>Lamiinae</taxon>
        <taxon>Acanthocinini</taxon>
        <taxon>Exocentrus</taxon>
    </lineage>
</organism>
<dbReference type="PANTHER" id="PTHR34761">
    <property type="entry name" value="NUCLEOLUS AND NEURAL PROGENITOR PROTEIN"/>
    <property type="match status" value="1"/>
</dbReference>
<dbReference type="PANTHER" id="PTHR34761:SF1">
    <property type="entry name" value="NUCLEOLUS AND NEURAL PROGENITOR PROTEIN"/>
    <property type="match status" value="1"/>
</dbReference>
<dbReference type="InterPro" id="IPR052835">
    <property type="entry name" value="Nepro"/>
</dbReference>
<dbReference type="InterPro" id="IPR027951">
    <property type="entry name" value="Nepro_N"/>
</dbReference>
<keyword evidence="3" id="KW-1185">Reference proteome</keyword>
<proteinExistence type="predicted"/>
<comment type="caution">
    <text evidence="2">The sequence shown here is derived from an EMBL/GenBank/DDBJ whole genome shotgun (WGS) entry which is preliminary data.</text>
</comment>
<dbReference type="GO" id="GO:0005634">
    <property type="term" value="C:nucleus"/>
    <property type="evidence" value="ECO:0007669"/>
    <property type="project" value="TreeGrafter"/>
</dbReference>
<dbReference type="AlphaFoldDB" id="A0AAV8WEP5"/>
<reference evidence="2 3" key="1">
    <citation type="journal article" date="2023" name="Insect Mol. Biol.">
        <title>Genome sequencing provides insights into the evolution of gene families encoding plant cell wall-degrading enzymes in longhorned beetles.</title>
        <authorList>
            <person name="Shin N.R."/>
            <person name="Okamura Y."/>
            <person name="Kirsch R."/>
            <person name="Pauchet Y."/>
        </authorList>
    </citation>
    <scope>NUCLEOTIDE SEQUENCE [LARGE SCALE GENOMIC DNA]</scope>
    <source>
        <strain evidence="2">EAD_L_NR</strain>
    </source>
</reference>
<name>A0AAV8WEP5_9CUCU</name>
<sequence length="461" mass="52902">MNLWNIKNLPVPPINTFKALDKSIDIKHLRNVFLEGKNFFDDQKYMDAEYAILSRIVYRSKQKFRSAKDFKALEKLQKALYNYFKTNISLDMQNFIELVPVRYKDETYLPDKNLLDYILVRLQGLAKLLERMVETCKITAGLFDGRISLGHFWKQGLLAFSLVSRIYILAKYSTKFICALYNKILPFSSKLKNTGRKWLPEDYILPTDLHQWMNVDWLEIDDELQIVETSVLHNVDIMEFLDLVDDEDIQYCGEYILVDDNGEGLNEYNSLRNVANIKQRIQAMRGFDAEDVGEVIEVKDDSLFIQENDEYVSDGLQEEIDDSVLVPNEESSKCNTSQVGICDNLMKKAVDIVEIDDSFEASGKQVSLQKDEVIVLDDSVAPYSKDIGEEFKDTDNSDVITILDESLSSGLDNKDFGTFFLDNKGELSTSKDKLSNKKKLKVVKAALNKSVHKIAKKTVTK</sequence>
<accession>A0AAV8WEP5</accession>
<dbReference type="Pfam" id="PF14780">
    <property type="entry name" value="NEPRO_N"/>
    <property type="match status" value="1"/>
</dbReference>
<evidence type="ECO:0000313" key="2">
    <source>
        <dbReference type="EMBL" id="KAJ8924813.1"/>
    </source>
</evidence>
<dbReference type="GO" id="GO:0045747">
    <property type="term" value="P:positive regulation of Notch signaling pathway"/>
    <property type="evidence" value="ECO:0007669"/>
    <property type="project" value="TreeGrafter"/>
</dbReference>